<evidence type="ECO:0000313" key="7">
    <source>
        <dbReference type="Proteomes" id="UP001327027"/>
    </source>
</evidence>
<dbReference type="Pfam" id="PF00578">
    <property type="entry name" value="AhpC-TSA"/>
    <property type="match status" value="1"/>
</dbReference>
<dbReference type="InterPro" id="IPR036249">
    <property type="entry name" value="Thioredoxin-like_sf"/>
</dbReference>
<keyword evidence="3" id="KW-1015">Disulfide bond</keyword>
<dbReference type="EMBL" id="JAYKLX010000004">
    <property type="protein sequence ID" value="MEB3345574.1"/>
    <property type="molecule type" value="Genomic_DNA"/>
</dbReference>
<evidence type="ECO:0000313" key="6">
    <source>
        <dbReference type="EMBL" id="MEB3345574.1"/>
    </source>
</evidence>
<evidence type="ECO:0000256" key="2">
    <source>
        <dbReference type="ARBA" id="ARBA00022748"/>
    </source>
</evidence>
<reference evidence="6 7" key="1">
    <citation type="journal article" date="2013" name="Int. J. Syst. Evol. Microbiol.">
        <title>Aquimarina gracilis sp. nov., isolated from the gut microflora of a mussel, Mytilus coruscus, and emended description of Aquimarina spongiae.</title>
        <authorList>
            <person name="Park S.C."/>
            <person name="Choe H.N."/>
            <person name="Baik K.S."/>
            <person name="Seong C.N."/>
        </authorList>
    </citation>
    <scope>NUCLEOTIDE SEQUENCE [LARGE SCALE GENOMIC DNA]</scope>
    <source>
        <strain evidence="6 7">PSC32</strain>
    </source>
</reference>
<dbReference type="PANTHER" id="PTHR42852">
    <property type="entry name" value="THIOL:DISULFIDE INTERCHANGE PROTEIN DSBE"/>
    <property type="match status" value="1"/>
</dbReference>
<dbReference type="RefSeq" id="WP_324179606.1">
    <property type="nucleotide sequence ID" value="NZ_BAABAW010000021.1"/>
</dbReference>
<evidence type="ECO:0000256" key="1">
    <source>
        <dbReference type="ARBA" id="ARBA00004196"/>
    </source>
</evidence>
<keyword evidence="4" id="KW-0676">Redox-active center</keyword>
<dbReference type="InterPro" id="IPR050553">
    <property type="entry name" value="Thioredoxin_ResA/DsbE_sf"/>
</dbReference>
<dbReference type="Gene3D" id="3.40.30.10">
    <property type="entry name" value="Glutaredoxin"/>
    <property type="match status" value="1"/>
</dbReference>
<dbReference type="SUPFAM" id="SSF52833">
    <property type="entry name" value="Thioredoxin-like"/>
    <property type="match status" value="1"/>
</dbReference>
<comment type="subcellular location">
    <subcellularLocation>
        <location evidence="1">Cell envelope</location>
    </subcellularLocation>
</comment>
<dbReference type="InterPro" id="IPR000866">
    <property type="entry name" value="AhpC/TSA"/>
</dbReference>
<comment type="caution">
    <text evidence="6">The sequence shown here is derived from an EMBL/GenBank/DDBJ whole genome shotgun (WGS) entry which is preliminary data.</text>
</comment>
<dbReference type="CDD" id="cd02966">
    <property type="entry name" value="TlpA_like_family"/>
    <property type="match status" value="1"/>
</dbReference>
<evidence type="ECO:0000259" key="5">
    <source>
        <dbReference type="PROSITE" id="PS51352"/>
    </source>
</evidence>
<dbReference type="PROSITE" id="PS51257">
    <property type="entry name" value="PROKAR_LIPOPROTEIN"/>
    <property type="match status" value="1"/>
</dbReference>
<dbReference type="InterPro" id="IPR025380">
    <property type="entry name" value="DUF4369"/>
</dbReference>
<keyword evidence="2" id="KW-0201">Cytochrome c-type biogenesis</keyword>
<dbReference type="Pfam" id="PF14289">
    <property type="entry name" value="DUF4369"/>
    <property type="match status" value="1"/>
</dbReference>
<organism evidence="6 7">
    <name type="scientific">Aquimarina gracilis</name>
    <dbReference type="NCBI Taxonomy" id="874422"/>
    <lineage>
        <taxon>Bacteria</taxon>
        <taxon>Pseudomonadati</taxon>
        <taxon>Bacteroidota</taxon>
        <taxon>Flavobacteriia</taxon>
        <taxon>Flavobacteriales</taxon>
        <taxon>Flavobacteriaceae</taxon>
        <taxon>Aquimarina</taxon>
    </lineage>
</organism>
<dbReference type="PROSITE" id="PS51352">
    <property type="entry name" value="THIOREDOXIN_2"/>
    <property type="match status" value="1"/>
</dbReference>
<gene>
    <name evidence="6" type="ORF">U6A24_08895</name>
</gene>
<dbReference type="InterPro" id="IPR013766">
    <property type="entry name" value="Thioredoxin_domain"/>
</dbReference>
<sequence>MNFKKSSIFTSLLATTLFFSCKTEKKNQETAEAKADATEYIILGNIKNIPDSTLVYVENNEGLRDSIMLIDGKFKLTGSIEEPVQVFLRTDDRTHGYNSFWVENQTITITVDNGNLNDANIIGGPIQKEFDVLNKKNIVVNKKLDELQKNFNKENLSKEYRDSLIQKQSLYFKEIDNNAEQFIIDFPDSYVSIDLLNRYSNGWERKTVSKLFSNLSERLKNSKNGESVKHFLSLPETPKIGDKFIDFELLDPKGNPIKLSDVKGEYVMVEFWASWCVPCRKSNPKLVENYNKYKAQGFEIIGVSLDQKKDRWLQAIEQDSLPWTNVIEPEHFLSDIAQVYKVQGIPDNLIIDKNGIIVAKTLRGSQQVEDKLKELFQ</sequence>
<name>A0ABU5ZUA1_9FLAO</name>
<dbReference type="Proteomes" id="UP001327027">
    <property type="component" value="Unassembled WGS sequence"/>
</dbReference>
<accession>A0ABU5ZUA1</accession>
<evidence type="ECO:0000256" key="4">
    <source>
        <dbReference type="ARBA" id="ARBA00023284"/>
    </source>
</evidence>
<dbReference type="InterPro" id="IPR017937">
    <property type="entry name" value="Thioredoxin_CS"/>
</dbReference>
<evidence type="ECO:0000256" key="3">
    <source>
        <dbReference type="ARBA" id="ARBA00023157"/>
    </source>
</evidence>
<dbReference type="PROSITE" id="PS00194">
    <property type="entry name" value="THIOREDOXIN_1"/>
    <property type="match status" value="1"/>
</dbReference>
<protein>
    <submittedName>
        <fullName evidence="6">TlpA disulfide reductase family protein</fullName>
    </submittedName>
</protein>
<keyword evidence="7" id="KW-1185">Reference proteome</keyword>
<dbReference type="PANTHER" id="PTHR42852:SF6">
    <property type="entry name" value="THIOL:DISULFIDE INTERCHANGE PROTEIN DSBE"/>
    <property type="match status" value="1"/>
</dbReference>
<proteinExistence type="predicted"/>
<feature type="domain" description="Thioredoxin" evidence="5">
    <location>
        <begin position="238"/>
        <end position="377"/>
    </location>
</feature>